<reference evidence="15" key="1">
    <citation type="submission" date="2016-12" db="EMBL/GenBank/DDBJ databases">
        <title>Comparative genomics of four Isosphaeraceae planctomycetes: a common pool of plasmids and glycoside hydrolase genes.</title>
        <authorList>
            <person name="Ivanova A."/>
        </authorList>
    </citation>
    <scope>NUCLEOTIDE SEQUENCE [LARGE SCALE GENOMIC DNA]</scope>
    <source>
        <strain evidence="15">PX4</strain>
    </source>
</reference>
<evidence type="ECO:0000256" key="12">
    <source>
        <dbReference type="RuleBase" id="RU366074"/>
    </source>
</evidence>
<dbReference type="UniPathway" id="UPA00094"/>
<feature type="binding site" evidence="11">
    <location>
        <position position="102"/>
    </location>
    <ligand>
        <name>NADP(+)</name>
        <dbReference type="ChEBI" id="CHEBI:58349"/>
    </ligand>
</feature>
<dbReference type="EC" id="1.1.1.100" evidence="3 12"/>
<evidence type="ECO:0000256" key="11">
    <source>
        <dbReference type="PIRSR" id="PIRSR611284-2"/>
    </source>
</evidence>
<dbReference type="STRING" id="1387353.BSF38_02695"/>
<dbReference type="PANTHER" id="PTHR42879:SF2">
    <property type="entry name" value="3-OXOACYL-[ACYL-CARRIER-PROTEIN] REDUCTASE FABG"/>
    <property type="match status" value="1"/>
</dbReference>
<dbReference type="Gene3D" id="3.40.50.720">
    <property type="entry name" value="NAD(P)-binding Rossmann-like Domain"/>
    <property type="match status" value="1"/>
</dbReference>
<dbReference type="Pfam" id="PF13561">
    <property type="entry name" value="adh_short_C2"/>
    <property type="match status" value="1"/>
</dbReference>
<dbReference type="OrthoDB" id="9803333at2"/>
<dbReference type="FunFam" id="3.40.50.720:FF:000037">
    <property type="entry name" value="3-oxoacyl-[acyl-carrier-protein] reductase FabG"/>
    <property type="match status" value="1"/>
</dbReference>
<feature type="binding site" evidence="11">
    <location>
        <position position="200"/>
    </location>
    <ligand>
        <name>NADP(+)</name>
        <dbReference type="ChEBI" id="CHEBI:58349"/>
    </ligand>
</feature>
<name>A0A1U7CQI9_9BACT</name>
<keyword evidence="7 12" id="KW-0560">Oxidoreductase</keyword>
<dbReference type="SUPFAM" id="SSF51735">
    <property type="entry name" value="NAD(P)-binding Rossmann-fold domains"/>
    <property type="match status" value="1"/>
</dbReference>
<comment type="subunit">
    <text evidence="12">Homotetramer.</text>
</comment>
<evidence type="ECO:0000256" key="2">
    <source>
        <dbReference type="ARBA" id="ARBA00006484"/>
    </source>
</evidence>
<keyword evidence="4 12" id="KW-0444">Lipid biosynthesis</keyword>
<dbReference type="InterPro" id="IPR057326">
    <property type="entry name" value="KR_dom"/>
</dbReference>
<dbReference type="InterPro" id="IPR011284">
    <property type="entry name" value="3oxo_ACP_reduc"/>
</dbReference>
<evidence type="ECO:0000256" key="1">
    <source>
        <dbReference type="ARBA" id="ARBA00005194"/>
    </source>
</evidence>
<evidence type="ECO:0000256" key="8">
    <source>
        <dbReference type="ARBA" id="ARBA00023098"/>
    </source>
</evidence>
<comment type="catalytic activity">
    <reaction evidence="12">
        <text>a (3R)-hydroxyacyl-[ACP] + NADP(+) = a 3-oxoacyl-[ACP] + NADPH + H(+)</text>
        <dbReference type="Rhea" id="RHEA:17397"/>
        <dbReference type="Rhea" id="RHEA-COMP:9916"/>
        <dbReference type="Rhea" id="RHEA-COMP:9945"/>
        <dbReference type="ChEBI" id="CHEBI:15378"/>
        <dbReference type="ChEBI" id="CHEBI:57783"/>
        <dbReference type="ChEBI" id="CHEBI:58349"/>
        <dbReference type="ChEBI" id="CHEBI:78776"/>
        <dbReference type="ChEBI" id="CHEBI:78827"/>
        <dbReference type="EC" id="1.1.1.100"/>
    </reaction>
</comment>
<comment type="pathway">
    <text evidence="1 12">Lipid metabolism; fatty acid biosynthesis.</text>
</comment>
<feature type="binding site" evidence="11">
    <location>
        <begin position="25"/>
        <end position="28"/>
    </location>
    <ligand>
        <name>NADP(+)</name>
        <dbReference type="ChEBI" id="CHEBI:58349"/>
    </ligand>
</feature>
<protein>
    <recommendedName>
        <fullName evidence="3 12">3-oxoacyl-[acyl-carrier-protein] reductase</fullName>
        <ecNumber evidence="3 12">1.1.1.100</ecNumber>
    </recommendedName>
</protein>
<keyword evidence="9 12" id="KW-0275">Fatty acid biosynthesis</keyword>
<dbReference type="InterPro" id="IPR050259">
    <property type="entry name" value="SDR"/>
</dbReference>
<feature type="active site" description="Proton acceptor" evidence="10">
    <location>
        <position position="167"/>
    </location>
</feature>
<dbReference type="NCBIfam" id="TIGR01830">
    <property type="entry name" value="3oxo_ACP_reduc"/>
    <property type="match status" value="1"/>
</dbReference>
<evidence type="ECO:0000259" key="13">
    <source>
        <dbReference type="SMART" id="SM00822"/>
    </source>
</evidence>
<dbReference type="Proteomes" id="UP000186309">
    <property type="component" value="Chromosome"/>
</dbReference>
<proteinExistence type="inferred from homology"/>
<evidence type="ECO:0000256" key="6">
    <source>
        <dbReference type="ARBA" id="ARBA00022857"/>
    </source>
</evidence>
<dbReference type="GO" id="GO:0004316">
    <property type="term" value="F:3-oxoacyl-[acyl-carrier-protein] reductase (NADPH) activity"/>
    <property type="evidence" value="ECO:0007669"/>
    <property type="project" value="UniProtKB-UniRule"/>
</dbReference>
<dbReference type="SMART" id="SM00822">
    <property type="entry name" value="PKS_KR"/>
    <property type="match status" value="1"/>
</dbReference>
<dbReference type="PANTHER" id="PTHR42879">
    <property type="entry name" value="3-OXOACYL-(ACYL-CARRIER-PROTEIN) REDUCTASE"/>
    <property type="match status" value="1"/>
</dbReference>
<evidence type="ECO:0000313" key="15">
    <source>
        <dbReference type="Proteomes" id="UP000186309"/>
    </source>
</evidence>
<evidence type="ECO:0000256" key="4">
    <source>
        <dbReference type="ARBA" id="ARBA00022516"/>
    </source>
</evidence>
<comment type="function">
    <text evidence="12">Catalyzes the NADPH-dependent reduction of beta-ketoacyl-ACP substrates to beta-hydroxyacyl-ACP products, the first reductive step in the elongation cycle of fatty acid biosynthesis.</text>
</comment>
<dbReference type="KEGG" id="pbor:BSF38_02695"/>
<dbReference type="PROSITE" id="PS00061">
    <property type="entry name" value="ADH_SHORT"/>
    <property type="match status" value="1"/>
</dbReference>
<dbReference type="PRINTS" id="PR00081">
    <property type="entry name" value="GDHRDH"/>
</dbReference>
<keyword evidence="15" id="KW-1185">Reference proteome</keyword>
<evidence type="ECO:0000256" key="5">
    <source>
        <dbReference type="ARBA" id="ARBA00022832"/>
    </source>
</evidence>
<keyword evidence="6 11" id="KW-0521">NADP</keyword>
<dbReference type="RefSeq" id="WP_083712920.1">
    <property type="nucleotide sequence ID" value="NZ_CP019082.1"/>
</dbReference>
<feature type="binding site" evidence="11">
    <location>
        <begin position="167"/>
        <end position="171"/>
    </location>
    <ligand>
        <name>NADP(+)</name>
        <dbReference type="ChEBI" id="CHEBI:58349"/>
    </ligand>
</feature>
<keyword evidence="8 12" id="KW-0443">Lipid metabolism</keyword>
<evidence type="ECO:0000256" key="9">
    <source>
        <dbReference type="ARBA" id="ARBA00023160"/>
    </source>
</evidence>
<evidence type="ECO:0000313" key="14">
    <source>
        <dbReference type="EMBL" id="APW61191.1"/>
    </source>
</evidence>
<evidence type="ECO:0000256" key="10">
    <source>
        <dbReference type="PIRSR" id="PIRSR611284-1"/>
    </source>
</evidence>
<dbReference type="PRINTS" id="PR00080">
    <property type="entry name" value="SDRFAMILY"/>
</dbReference>
<dbReference type="NCBIfam" id="NF005559">
    <property type="entry name" value="PRK07231.1"/>
    <property type="match status" value="1"/>
</dbReference>
<dbReference type="GO" id="GO:0051287">
    <property type="term" value="F:NAD binding"/>
    <property type="evidence" value="ECO:0007669"/>
    <property type="project" value="UniProtKB-UniRule"/>
</dbReference>
<gene>
    <name evidence="14" type="primary">fabG_4</name>
    <name evidence="14" type="ORF">BSF38_02695</name>
</gene>
<sequence length="259" mass="27029">MAEGAGLPQAGCRVDLSGQTALVTGASRGIGRAIAVRLAACGARVAGVARTLEGLEATLKEIRDAGGEAEGFAADVASSEDVKRVVDEVEAKYQKIHVLVNNAGVTRDGLVLRMEDDAWDQVIDTNLKGTFLFCRSVGAVMMRGRYGRIVNISSVSGLMGNPGQANYSASKAGVIGFSKTIARELASRGITVNVVAPGFITTDMTDVLPEKIKTEVKERIPVRRLGAPEDIADLVCYLSSPGASYVTGQVIAVDGGMTA</sequence>
<comment type="similarity">
    <text evidence="2 12">Belongs to the short-chain dehydrogenases/reductases (SDR) family.</text>
</comment>
<dbReference type="EMBL" id="CP019082">
    <property type="protein sequence ID" value="APW61191.1"/>
    <property type="molecule type" value="Genomic_DNA"/>
</dbReference>
<evidence type="ECO:0000256" key="3">
    <source>
        <dbReference type="ARBA" id="ARBA00012948"/>
    </source>
</evidence>
<dbReference type="NCBIfam" id="NF009466">
    <property type="entry name" value="PRK12826.1-2"/>
    <property type="match status" value="1"/>
</dbReference>
<organism evidence="14 15">
    <name type="scientific">Paludisphaera borealis</name>
    <dbReference type="NCBI Taxonomy" id="1387353"/>
    <lineage>
        <taxon>Bacteria</taxon>
        <taxon>Pseudomonadati</taxon>
        <taxon>Planctomycetota</taxon>
        <taxon>Planctomycetia</taxon>
        <taxon>Isosphaerales</taxon>
        <taxon>Isosphaeraceae</taxon>
        <taxon>Paludisphaera</taxon>
    </lineage>
</organism>
<keyword evidence="5 12" id="KW-0276">Fatty acid metabolism</keyword>
<accession>A0A1U7CQI9</accession>
<dbReference type="AlphaFoldDB" id="A0A1U7CQI9"/>
<feature type="domain" description="Ketoreductase" evidence="13">
    <location>
        <begin position="19"/>
        <end position="203"/>
    </location>
</feature>
<dbReference type="InterPro" id="IPR036291">
    <property type="entry name" value="NAD(P)-bd_dom_sf"/>
</dbReference>
<dbReference type="GO" id="GO:0030497">
    <property type="term" value="P:fatty acid elongation"/>
    <property type="evidence" value="ECO:0007669"/>
    <property type="project" value="UniProtKB-ARBA"/>
</dbReference>
<dbReference type="CDD" id="cd05333">
    <property type="entry name" value="BKR_SDR_c"/>
    <property type="match status" value="1"/>
</dbReference>
<dbReference type="InterPro" id="IPR002347">
    <property type="entry name" value="SDR_fam"/>
</dbReference>
<evidence type="ECO:0000256" key="7">
    <source>
        <dbReference type="ARBA" id="ARBA00023002"/>
    </source>
</evidence>
<dbReference type="InterPro" id="IPR020904">
    <property type="entry name" value="Sc_DH/Rdtase_CS"/>
</dbReference>